<comment type="caution">
    <text evidence="12">The sequence shown here is derived from an EMBL/GenBank/DDBJ whole genome shotgun (WGS) entry which is preliminary data.</text>
</comment>
<evidence type="ECO:0000313" key="13">
    <source>
        <dbReference type="Proteomes" id="UP000192578"/>
    </source>
</evidence>
<reference evidence="13" key="1">
    <citation type="submission" date="2017-01" db="EMBL/GenBank/DDBJ databases">
        <title>Comparative genomics of anhydrobiosis in the tardigrade Hypsibius dujardini.</title>
        <authorList>
            <person name="Yoshida Y."/>
            <person name="Koutsovoulos G."/>
            <person name="Laetsch D."/>
            <person name="Stevens L."/>
            <person name="Kumar S."/>
            <person name="Horikawa D."/>
            <person name="Ishino K."/>
            <person name="Komine S."/>
            <person name="Tomita M."/>
            <person name="Blaxter M."/>
            <person name="Arakawa K."/>
        </authorList>
    </citation>
    <scope>NUCLEOTIDE SEQUENCE [LARGE SCALE GENOMIC DNA]</scope>
    <source>
        <strain evidence="13">Z151</strain>
    </source>
</reference>
<dbReference type="OrthoDB" id="422827at2759"/>
<dbReference type="Pfam" id="PF14360">
    <property type="entry name" value="PAP2_C"/>
    <property type="match status" value="1"/>
</dbReference>
<protein>
    <submittedName>
        <fullName evidence="12">Phosphatidylcholine:ceramide cholinephosphotransferase 1</fullName>
    </submittedName>
</protein>
<dbReference type="GO" id="GO:0005886">
    <property type="term" value="C:plasma membrane"/>
    <property type="evidence" value="ECO:0007669"/>
    <property type="project" value="TreeGrafter"/>
</dbReference>
<feature type="transmembrane region" description="Helical" evidence="10">
    <location>
        <begin position="117"/>
        <end position="138"/>
    </location>
</feature>
<dbReference type="GO" id="GO:0047493">
    <property type="term" value="F:ceramide cholinephosphotransferase activity"/>
    <property type="evidence" value="ECO:0007669"/>
    <property type="project" value="TreeGrafter"/>
</dbReference>
<evidence type="ECO:0000259" key="11">
    <source>
        <dbReference type="Pfam" id="PF14360"/>
    </source>
</evidence>
<feature type="transmembrane region" description="Helical" evidence="10">
    <location>
        <begin position="193"/>
        <end position="216"/>
    </location>
</feature>
<evidence type="ECO:0000256" key="7">
    <source>
        <dbReference type="ARBA" id="ARBA00023098"/>
    </source>
</evidence>
<keyword evidence="5" id="KW-0746">Sphingolipid metabolism</keyword>
<evidence type="ECO:0000313" key="12">
    <source>
        <dbReference type="EMBL" id="OQV13681.1"/>
    </source>
</evidence>
<comment type="subcellular location">
    <subcellularLocation>
        <location evidence="1">Membrane</location>
        <topology evidence="1">Multi-pass membrane protein</topology>
    </subcellularLocation>
</comment>
<sequence length="388" mass="44086">MTETFPSHGAAQQQTFTHHLHHSGNREDAIMAESSTEHRPLLQRAPDGAHGQQTSSPPKPTRLDYESTVARAEVYISVEPEMEPDDASLTGNLTNCDGAPSGDIRSSQYQPERLKTVLAFGFMSFCMFCTTLALAIVHDRLPDTGPLPDVVFDWVPQYDVGLTISEYLLVCSVWMSIFLVIFHRYRWIIFRRLFIIIGLLYFGRSITMLVTAVPVANTDYYCSPKLNHTSALAILERIGKLIGGLGLSFNGLHTYCGDYIYSGHTCMLVLSALVMTEYAPRKLIPIVVLSYLFAVTGIVMVSVSRGHYTVDIIVAYYITTRIFWMYHSMVANASLKEFGPTNYFTNVCWFRLMRFCEANVAVGKLPKHYTWPLPFPRRWQQSRWEYQN</sequence>
<keyword evidence="3" id="KW-0808">Transferase</keyword>
<feature type="transmembrane region" description="Helical" evidence="10">
    <location>
        <begin position="259"/>
        <end position="276"/>
    </location>
</feature>
<feature type="domain" description="Sphingomyelin synthase-like" evidence="11">
    <location>
        <begin position="256"/>
        <end position="328"/>
    </location>
</feature>
<name>A0A1W0WEP7_HYPEX</name>
<feature type="transmembrane region" description="Helical" evidence="10">
    <location>
        <begin position="283"/>
        <end position="302"/>
    </location>
</feature>
<evidence type="ECO:0000256" key="4">
    <source>
        <dbReference type="ARBA" id="ARBA00022692"/>
    </source>
</evidence>
<dbReference type="GO" id="GO:0006686">
    <property type="term" value="P:sphingomyelin biosynthetic process"/>
    <property type="evidence" value="ECO:0007669"/>
    <property type="project" value="TreeGrafter"/>
</dbReference>
<evidence type="ECO:0000256" key="2">
    <source>
        <dbReference type="ARBA" id="ARBA00005441"/>
    </source>
</evidence>
<evidence type="ECO:0000256" key="10">
    <source>
        <dbReference type="SAM" id="Phobius"/>
    </source>
</evidence>
<evidence type="ECO:0000256" key="5">
    <source>
        <dbReference type="ARBA" id="ARBA00022919"/>
    </source>
</evidence>
<feature type="region of interest" description="Disordered" evidence="9">
    <location>
        <begin position="43"/>
        <end position="64"/>
    </location>
</feature>
<evidence type="ECO:0000256" key="9">
    <source>
        <dbReference type="SAM" id="MobiDB-lite"/>
    </source>
</evidence>
<keyword evidence="13" id="KW-1185">Reference proteome</keyword>
<dbReference type="GO" id="GO:0005789">
    <property type="term" value="C:endoplasmic reticulum membrane"/>
    <property type="evidence" value="ECO:0007669"/>
    <property type="project" value="TreeGrafter"/>
</dbReference>
<comment type="similarity">
    <text evidence="2">Belongs to the sphingomyelin synthase family.</text>
</comment>
<dbReference type="InterPro" id="IPR045221">
    <property type="entry name" value="Sphingomyelin_synth-like"/>
</dbReference>
<evidence type="ECO:0000256" key="3">
    <source>
        <dbReference type="ARBA" id="ARBA00022679"/>
    </source>
</evidence>
<dbReference type="GO" id="GO:0046513">
    <property type="term" value="P:ceramide biosynthetic process"/>
    <property type="evidence" value="ECO:0007669"/>
    <property type="project" value="TreeGrafter"/>
</dbReference>
<evidence type="ECO:0000256" key="1">
    <source>
        <dbReference type="ARBA" id="ARBA00004141"/>
    </source>
</evidence>
<feature type="transmembrane region" description="Helical" evidence="10">
    <location>
        <begin position="308"/>
        <end position="326"/>
    </location>
</feature>
<proteinExistence type="inferred from homology"/>
<dbReference type="Proteomes" id="UP000192578">
    <property type="component" value="Unassembled WGS sequence"/>
</dbReference>
<keyword evidence="7" id="KW-0443">Lipid metabolism</keyword>
<dbReference type="GO" id="GO:0000139">
    <property type="term" value="C:Golgi membrane"/>
    <property type="evidence" value="ECO:0007669"/>
    <property type="project" value="TreeGrafter"/>
</dbReference>
<evidence type="ECO:0000256" key="6">
    <source>
        <dbReference type="ARBA" id="ARBA00022989"/>
    </source>
</evidence>
<dbReference type="PANTHER" id="PTHR21290:SF27">
    <property type="entry name" value="PHOSPHATIDYLCHOLINE:CERAMIDE CHOLINEPHOSPHOTRANSFERASE 1"/>
    <property type="match status" value="1"/>
</dbReference>
<dbReference type="InterPro" id="IPR025749">
    <property type="entry name" value="Sphingomyelin_synth-like_dom"/>
</dbReference>
<feature type="transmembrane region" description="Helical" evidence="10">
    <location>
        <begin position="158"/>
        <end position="181"/>
    </location>
</feature>
<evidence type="ECO:0000256" key="8">
    <source>
        <dbReference type="ARBA" id="ARBA00023136"/>
    </source>
</evidence>
<gene>
    <name evidence="12" type="ORF">BV898_12075</name>
</gene>
<dbReference type="PANTHER" id="PTHR21290">
    <property type="entry name" value="SPHINGOMYELIN SYNTHETASE"/>
    <property type="match status" value="1"/>
</dbReference>
<organism evidence="12 13">
    <name type="scientific">Hypsibius exemplaris</name>
    <name type="common">Freshwater tardigrade</name>
    <dbReference type="NCBI Taxonomy" id="2072580"/>
    <lineage>
        <taxon>Eukaryota</taxon>
        <taxon>Metazoa</taxon>
        <taxon>Ecdysozoa</taxon>
        <taxon>Tardigrada</taxon>
        <taxon>Eutardigrada</taxon>
        <taxon>Parachela</taxon>
        <taxon>Hypsibioidea</taxon>
        <taxon>Hypsibiidae</taxon>
        <taxon>Hypsibius</taxon>
    </lineage>
</organism>
<dbReference type="GO" id="GO:0033188">
    <property type="term" value="F:sphingomyelin synthase activity"/>
    <property type="evidence" value="ECO:0007669"/>
    <property type="project" value="TreeGrafter"/>
</dbReference>
<keyword evidence="6 10" id="KW-1133">Transmembrane helix</keyword>
<accession>A0A1W0WEP7</accession>
<keyword evidence="4 10" id="KW-0812">Transmembrane</keyword>
<keyword evidence="8 10" id="KW-0472">Membrane</keyword>
<dbReference type="AlphaFoldDB" id="A0A1W0WEP7"/>
<dbReference type="EMBL" id="MTYJ01000118">
    <property type="protein sequence ID" value="OQV13681.1"/>
    <property type="molecule type" value="Genomic_DNA"/>
</dbReference>